<dbReference type="Proteomes" id="UP001597318">
    <property type="component" value="Unassembled WGS sequence"/>
</dbReference>
<keyword evidence="1" id="KW-0472">Membrane</keyword>
<organism evidence="2 3">
    <name type="scientific">Metabacillus endolithicus</name>
    <dbReference type="NCBI Taxonomy" id="1535204"/>
    <lineage>
        <taxon>Bacteria</taxon>
        <taxon>Bacillati</taxon>
        <taxon>Bacillota</taxon>
        <taxon>Bacilli</taxon>
        <taxon>Bacillales</taxon>
        <taxon>Bacillaceae</taxon>
        <taxon>Metabacillus</taxon>
    </lineage>
</organism>
<keyword evidence="1" id="KW-0812">Transmembrane</keyword>
<protein>
    <recommendedName>
        <fullName evidence="4">Holin</fullName>
    </recommendedName>
</protein>
<keyword evidence="1" id="KW-1133">Transmembrane helix</keyword>
<name>A0ABW5C1D7_9BACI</name>
<keyword evidence="3" id="KW-1185">Reference proteome</keyword>
<evidence type="ECO:0000313" key="3">
    <source>
        <dbReference type="Proteomes" id="UP001597318"/>
    </source>
</evidence>
<sequence>MDNYGIIEGDDLKGGKPMELTFGDFLTIVCILIVLYVIYRLSKINYQLNMIIKHLGADKKEVVPNDEIEKELERELKK</sequence>
<comment type="caution">
    <text evidence="2">The sequence shown here is derived from an EMBL/GenBank/DDBJ whole genome shotgun (WGS) entry which is preliminary data.</text>
</comment>
<evidence type="ECO:0000256" key="1">
    <source>
        <dbReference type="SAM" id="Phobius"/>
    </source>
</evidence>
<proteinExistence type="predicted"/>
<evidence type="ECO:0000313" key="2">
    <source>
        <dbReference type="EMBL" id="MFD2215014.1"/>
    </source>
</evidence>
<reference evidence="3" key="1">
    <citation type="journal article" date="2019" name="Int. J. Syst. Evol. Microbiol.">
        <title>The Global Catalogue of Microorganisms (GCM) 10K type strain sequencing project: providing services to taxonomists for standard genome sequencing and annotation.</title>
        <authorList>
            <consortium name="The Broad Institute Genomics Platform"/>
            <consortium name="The Broad Institute Genome Sequencing Center for Infectious Disease"/>
            <person name="Wu L."/>
            <person name="Ma J."/>
        </authorList>
    </citation>
    <scope>NUCLEOTIDE SEQUENCE [LARGE SCALE GENOMIC DNA]</scope>
    <source>
        <strain evidence="3">CGMCC 1.15474</strain>
    </source>
</reference>
<accession>A0ABW5C1D7</accession>
<feature type="transmembrane region" description="Helical" evidence="1">
    <location>
        <begin position="20"/>
        <end position="39"/>
    </location>
</feature>
<gene>
    <name evidence="2" type="ORF">ACFSKK_15090</name>
</gene>
<evidence type="ECO:0008006" key="4">
    <source>
        <dbReference type="Google" id="ProtNLM"/>
    </source>
</evidence>
<dbReference type="EMBL" id="JBHUIK010000003">
    <property type="protein sequence ID" value="MFD2215014.1"/>
    <property type="molecule type" value="Genomic_DNA"/>
</dbReference>